<dbReference type="OrthoDB" id="415532at2759"/>
<evidence type="ECO:0000313" key="1">
    <source>
        <dbReference type="EMBL" id="KAF9066688.1"/>
    </source>
</evidence>
<gene>
    <name evidence="1" type="ORF">BDP27DRAFT_1423591</name>
</gene>
<name>A0A9P5PNP8_9AGAR</name>
<dbReference type="AlphaFoldDB" id="A0A9P5PNP8"/>
<evidence type="ECO:0000313" key="2">
    <source>
        <dbReference type="Proteomes" id="UP000772434"/>
    </source>
</evidence>
<accession>A0A9P5PNP8</accession>
<proteinExistence type="predicted"/>
<sequence>MFALISAISARLTGGRALPPELLDIIWRYASEGTLTREEAEMHRLRLMNDRKVSHRTEYYFLCE</sequence>
<dbReference type="EMBL" id="JADNRY010000083">
    <property type="protein sequence ID" value="KAF9066688.1"/>
    <property type="molecule type" value="Genomic_DNA"/>
</dbReference>
<keyword evidence="2" id="KW-1185">Reference proteome</keyword>
<comment type="caution">
    <text evidence="1">The sequence shown here is derived from an EMBL/GenBank/DDBJ whole genome shotgun (WGS) entry which is preliminary data.</text>
</comment>
<reference evidence="1" key="1">
    <citation type="submission" date="2020-11" db="EMBL/GenBank/DDBJ databases">
        <authorList>
            <consortium name="DOE Joint Genome Institute"/>
            <person name="Ahrendt S."/>
            <person name="Riley R."/>
            <person name="Andreopoulos W."/>
            <person name="Labutti K."/>
            <person name="Pangilinan J."/>
            <person name="Ruiz-Duenas F.J."/>
            <person name="Barrasa J.M."/>
            <person name="Sanchez-Garcia M."/>
            <person name="Camarero S."/>
            <person name="Miyauchi S."/>
            <person name="Serrano A."/>
            <person name="Linde D."/>
            <person name="Babiker R."/>
            <person name="Drula E."/>
            <person name="Ayuso-Fernandez I."/>
            <person name="Pacheco R."/>
            <person name="Padilla G."/>
            <person name="Ferreira P."/>
            <person name="Barriuso J."/>
            <person name="Kellner H."/>
            <person name="Castanera R."/>
            <person name="Alfaro M."/>
            <person name="Ramirez L."/>
            <person name="Pisabarro A.G."/>
            <person name="Kuo A."/>
            <person name="Tritt A."/>
            <person name="Lipzen A."/>
            <person name="He G."/>
            <person name="Yan M."/>
            <person name="Ng V."/>
            <person name="Cullen D."/>
            <person name="Martin F."/>
            <person name="Rosso M.-N."/>
            <person name="Henrissat B."/>
            <person name="Hibbett D."/>
            <person name="Martinez A.T."/>
            <person name="Grigoriev I.V."/>
        </authorList>
    </citation>
    <scope>NUCLEOTIDE SEQUENCE</scope>
    <source>
        <strain evidence="1">AH 40177</strain>
    </source>
</reference>
<dbReference type="Proteomes" id="UP000772434">
    <property type="component" value="Unassembled WGS sequence"/>
</dbReference>
<protein>
    <submittedName>
        <fullName evidence="1">Uncharacterized protein</fullName>
    </submittedName>
</protein>
<organism evidence="1 2">
    <name type="scientific">Rhodocollybia butyracea</name>
    <dbReference type="NCBI Taxonomy" id="206335"/>
    <lineage>
        <taxon>Eukaryota</taxon>
        <taxon>Fungi</taxon>
        <taxon>Dikarya</taxon>
        <taxon>Basidiomycota</taxon>
        <taxon>Agaricomycotina</taxon>
        <taxon>Agaricomycetes</taxon>
        <taxon>Agaricomycetidae</taxon>
        <taxon>Agaricales</taxon>
        <taxon>Marasmiineae</taxon>
        <taxon>Omphalotaceae</taxon>
        <taxon>Rhodocollybia</taxon>
    </lineage>
</organism>